<evidence type="ECO:0000313" key="2">
    <source>
        <dbReference type="EMBL" id="CBF89314.1"/>
    </source>
</evidence>
<dbReference type="EMBL" id="BN001308">
    <property type="protein sequence ID" value="CBF89314.1"/>
    <property type="molecule type" value="Genomic_DNA"/>
</dbReference>
<feature type="compositionally biased region" description="Acidic residues" evidence="1">
    <location>
        <begin position="43"/>
        <end position="75"/>
    </location>
</feature>
<name>Q5BG08_EMENI</name>
<dbReference type="Proteomes" id="UP000000560">
    <property type="component" value="Chromosome VIII"/>
</dbReference>
<dbReference type="HOGENOM" id="CLU_1835150_0_0_1"/>
<keyword evidence="3" id="KW-1185">Reference proteome</keyword>
<feature type="region of interest" description="Disordered" evidence="1">
    <location>
        <begin position="33"/>
        <end position="75"/>
    </location>
</feature>
<dbReference type="AlphaFoldDB" id="Q5BG08"/>
<dbReference type="GeneID" id="2876297"/>
<accession>Q5BG08</accession>
<dbReference type="VEuPathDB" id="FungiDB:AN0522"/>
<evidence type="ECO:0000313" key="3">
    <source>
        <dbReference type="Proteomes" id="UP000000560"/>
    </source>
</evidence>
<gene>
    <name evidence="2" type="ORF">ANIA_00522</name>
</gene>
<sequence>MKQGAVWSLVNQSLSHFAPSVLNYADEILREVHEDQQNGWPDNETDESDENEEDGVDENEGESEESEAEDSESDSEYVYLSIEFIHFFHEPYCRVGIRATHSDETDNGESLLDDLMESKLTDRSALEWLQVQCGKAGDIA</sequence>
<organism evidence="2 3">
    <name type="scientific">Emericella nidulans (strain FGSC A4 / ATCC 38163 / CBS 112.46 / NRRL 194 / M139)</name>
    <name type="common">Aspergillus nidulans</name>
    <dbReference type="NCBI Taxonomy" id="227321"/>
    <lineage>
        <taxon>Eukaryota</taxon>
        <taxon>Fungi</taxon>
        <taxon>Dikarya</taxon>
        <taxon>Ascomycota</taxon>
        <taxon>Pezizomycotina</taxon>
        <taxon>Eurotiomycetes</taxon>
        <taxon>Eurotiomycetidae</taxon>
        <taxon>Eurotiales</taxon>
        <taxon>Aspergillaceae</taxon>
        <taxon>Aspergillus</taxon>
        <taxon>Aspergillus subgen. Nidulantes</taxon>
    </lineage>
</organism>
<accession>C8VSV2</accession>
<dbReference type="KEGG" id="ani:ANIA_00522"/>
<proteinExistence type="predicted"/>
<dbReference type="InParanoid" id="Q5BG08"/>
<reference evidence="3" key="1">
    <citation type="journal article" date="2005" name="Nature">
        <title>Sequencing of Aspergillus nidulans and comparative analysis with A. fumigatus and A. oryzae.</title>
        <authorList>
            <person name="Galagan J.E."/>
            <person name="Calvo S.E."/>
            <person name="Cuomo C."/>
            <person name="Ma L.J."/>
            <person name="Wortman J.R."/>
            <person name="Batzoglou S."/>
            <person name="Lee S.I."/>
            <person name="Basturkmen M."/>
            <person name="Spevak C.C."/>
            <person name="Clutterbuck J."/>
            <person name="Kapitonov V."/>
            <person name="Jurka J."/>
            <person name="Scazzocchio C."/>
            <person name="Farman M."/>
            <person name="Butler J."/>
            <person name="Purcell S."/>
            <person name="Harris S."/>
            <person name="Braus G.H."/>
            <person name="Draht O."/>
            <person name="Busch S."/>
            <person name="D'Enfert C."/>
            <person name="Bouchier C."/>
            <person name="Goldman G.H."/>
            <person name="Bell-Pedersen D."/>
            <person name="Griffiths-Jones S."/>
            <person name="Doonan J.H."/>
            <person name="Yu J."/>
            <person name="Vienken K."/>
            <person name="Pain A."/>
            <person name="Freitag M."/>
            <person name="Selker E.U."/>
            <person name="Archer D.B."/>
            <person name="Penalva M.A."/>
            <person name="Oakley B.R."/>
            <person name="Momany M."/>
            <person name="Tanaka T."/>
            <person name="Kumagai T."/>
            <person name="Asai K."/>
            <person name="Machida M."/>
            <person name="Nierman W.C."/>
            <person name="Denning D.W."/>
            <person name="Caddick M."/>
            <person name="Hynes M."/>
            <person name="Paoletti M."/>
            <person name="Fischer R."/>
            <person name="Miller B."/>
            <person name="Dyer P."/>
            <person name="Sachs M.S."/>
            <person name="Osmani S.A."/>
            <person name="Birren B.W."/>
        </authorList>
    </citation>
    <scope>NUCLEOTIDE SEQUENCE [LARGE SCALE GENOMIC DNA]</scope>
    <source>
        <strain evidence="3">FGSC A4 / ATCC 38163 / CBS 112.46 / NRRL 194 / M139</strain>
    </source>
</reference>
<reference evidence="3" key="2">
    <citation type="journal article" date="2009" name="Fungal Genet. Biol.">
        <title>The 2008 update of the Aspergillus nidulans genome annotation: a community effort.</title>
        <authorList>
            <person name="Wortman J.R."/>
            <person name="Gilsenan J.M."/>
            <person name="Joardar V."/>
            <person name="Deegan J."/>
            <person name="Clutterbuck J."/>
            <person name="Andersen M.R."/>
            <person name="Archer D."/>
            <person name="Bencina M."/>
            <person name="Braus G."/>
            <person name="Coutinho P."/>
            <person name="von Dohren H."/>
            <person name="Doonan J."/>
            <person name="Driessen A.J."/>
            <person name="Durek P."/>
            <person name="Espeso E."/>
            <person name="Fekete E."/>
            <person name="Flipphi M."/>
            <person name="Estrada C.G."/>
            <person name="Geysens S."/>
            <person name="Goldman G."/>
            <person name="de Groot P.W."/>
            <person name="Hansen K."/>
            <person name="Harris S.D."/>
            <person name="Heinekamp T."/>
            <person name="Helmstaedt K."/>
            <person name="Henrissat B."/>
            <person name="Hofmann G."/>
            <person name="Homan T."/>
            <person name="Horio T."/>
            <person name="Horiuchi H."/>
            <person name="James S."/>
            <person name="Jones M."/>
            <person name="Karaffa L."/>
            <person name="Karanyi Z."/>
            <person name="Kato M."/>
            <person name="Keller N."/>
            <person name="Kelly D.E."/>
            <person name="Kiel J.A."/>
            <person name="Kim J.M."/>
            <person name="van der Klei I.J."/>
            <person name="Klis F.M."/>
            <person name="Kovalchuk A."/>
            <person name="Krasevec N."/>
            <person name="Kubicek C.P."/>
            <person name="Liu B."/>
            <person name="Maccabe A."/>
            <person name="Meyer V."/>
            <person name="Mirabito P."/>
            <person name="Miskei M."/>
            <person name="Mos M."/>
            <person name="Mullins J."/>
            <person name="Nelson D.R."/>
            <person name="Nielsen J."/>
            <person name="Oakley B.R."/>
            <person name="Osmani S.A."/>
            <person name="Pakula T."/>
            <person name="Paszewski A."/>
            <person name="Paulsen I."/>
            <person name="Pilsyk S."/>
            <person name="Pocsi I."/>
            <person name="Punt P.J."/>
            <person name="Ram A.F."/>
            <person name="Ren Q."/>
            <person name="Robellet X."/>
            <person name="Robson G."/>
            <person name="Seiboth B."/>
            <person name="van Solingen P."/>
            <person name="Specht T."/>
            <person name="Sun J."/>
            <person name="Taheri-Talesh N."/>
            <person name="Takeshita N."/>
            <person name="Ussery D."/>
            <person name="vanKuyk P.A."/>
            <person name="Visser H."/>
            <person name="van de Vondervoort P.J."/>
            <person name="de Vries R.P."/>
            <person name="Walton J."/>
            <person name="Xiang X."/>
            <person name="Xiong Y."/>
            <person name="Zeng A.P."/>
            <person name="Brandt B.W."/>
            <person name="Cornell M.J."/>
            <person name="van den Hondel C.A."/>
            <person name="Visser J."/>
            <person name="Oliver S.G."/>
            <person name="Turner G."/>
        </authorList>
    </citation>
    <scope>GENOME REANNOTATION</scope>
    <source>
        <strain evidence="3">FGSC A4 / ATCC 38163 / CBS 112.46 / NRRL 194 / M139</strain>
    </source>
</reference>
<dbReference type="RefSeq" id="XP_658126.1">
    <property type="nucleotide sequence ID" value="XM_653034.1"/>
</dbReference>
<protein>
    <submittedName>
        <fullName evidence="2">Uncharacterized protein</fullName>
    </submittedName>
</protein>
<evidence type="ECO:0000256" key="1">
    <source>
        <dbReference type="SAM" id="MobiDB-lite"/>
    </source>
</evidence>